<dbReference type="Pfam" id="PF04237">
    <property type="entry name" value="YjbR"/>
    <property type="match status" value="1"/>
</dbReference>
<dbReference type="Gene3D" id="3.90.1150.30">
    <property type="match status" value="1"/>
</dbReference>
<comment type="caution">
    <text evidence="1">The sequence shown here is derived from an EMBL/GenBank/DDBJ whole genome shotgun (WGS) entry which is preliminary data.</text>
</comment>
<evidence type="ECO:0000313" key="2">
    <source>
        <dbReference type="Proteomes" id="UP000606935"/>
    </source>
</evidence>
<dbReference type="InterPro" id="IPR038056">
    <property type="entry name" value="YjbR-like_sf"/>
</dbReference>
<reference evidence="1" key="2">
    <citation type="submission" date="2020-09" db="EMBL/GenBank/DDBJ databases">
        <authorList>
            <person name="Sun Q."/>
            <person name="Zhou Y."/>
        </authorList>
    </citation>
    <scope>NUCLEOTIDE SEQUENCE</scope>
    <source>
        <strain evidence="1">CGMCC 1.7086</strain>
    </source>
</reference>
<keyword evidence="2" id="KW-1185">Reference proteome</keyword>
<organism evidence="1 2">
    <name type="scientific">Bowmanella pacifica</name>
    <dbReference type="NCBI Taxonomy" id="502051"/>
    <lineage>
        <taxon>Bacteria</taxon>
        <taxon>Pseudomonadati</taxon>
        <taxon>Pseudomonadota</taxon>
        <taxon>Gammaproteobacteria</taxon>
        <taxon>Alteromonadales</taxon>
        <taxon>Alteromonadaceae</taxon>
        <taxon>Bowmanella</taxon>
    </lineage>
</organism>
<dbReference type="Proteomes" id="UP000606935">
    <property type="component" value="Unassembled WGS sequence"/>
</dbReference>
<accession>A0A918DNI6</accession>
<dbReference type="PANTHER" id="PTHR35145:SF1">
    <property type="entry name" value="CYTOPLASMIC PROTEIN"/>
    <property type="match status" value="1"/>
</dbReference>
<proteinExistence type="predicted"/>
<dbReference type="InterPro" id="IPR007351">
    <property type="entry name" value="YjbR"/>
</dbReference>
<dbReference type="AlphaFoldDB" id="A0A918DNI6"/>
<reference evidence="1" key="1">
    <citation type="journal article" date="2014" name="Int. J. Syst. Evol. Microbiol.">
        <title>Complete genome sequence of Corynebacterium casei LMG S-19264T (=DSM 44701T), isolated from a smear-ripened cheese.</title>
        <authorList>
            <consortium name="US DOE Joint Genome Institute (JGI-PGF)"/>
            <person name="Walter F."/>
            <person name="Albersmeier A."/>
            <person name="Kalinowski J."/>
            <person name="Ruckert C."/>
        </authorList>
    </citation>
    <scope>NUCLEOTIDE SEQUENCE</scope>
    <source>
        <strain evidence="1">CGMCC 1.7086</strain>
    </source>
</reference>
<dbReference type="RefSeq" id="WP_188699211.1">
    <property type="nucleotide sequence ID" value="NZ_BMLS01000009.1"/>
</dbReference>
<dbReference type="InterPro" id="IPR058532">
    <property type="entry name" value="YjbR/MT2646/Rv2570-like"/>
</dbReference>
<sequence>MDYQQARSYLLDKPDANEDFPFGPDVAVMKIRGKMFATLALEQGQGRMNLKCEPQQALMLRDMFAAVLPGYHMNKLHWNTIKLDGSIPLGEVQRMIDHSYALVVQGLRKSDRLGLLAKYGDSLKLDA</sequence>
<dbReference type="SUPFAM" id="SSF142906">
    <property type="entry name" value="YjbR-like"/>
    <property type="match status" value="1"/>
</dbReference>
<dbReference type="EMBL" id="BMLS01000009">
    <property type="protein sequence ID" value="GGO74880.1"/>
    <property type="molecule type" value="Genomic_DNA"/>
</dbReference>
<evidence type="ECO:0008006" key="3">
    <source>
        <dbReference type="Google" id="ProtNLM"/>
    </source>
</evidence>
<dbReference type="PANTHER" id="PTHR35145">
    <property type="entry name" value="CYTOPLASMIC PROTEIN-RELATED"/>
    <property type="match status" value="1"/>
</dbReference>
<gene>
    <name evidence="1" type="ORF">GCM10010982_38750</name>
</gene>
<protein>
    <recommendedName>
        <fullName evidence="3">MmcQ-like protein</fullName>
    </recommendedName>
</protein>
<name>A0A918DNI6_9ALTE</name>
<evidence type="ECO:0000313" key="1">
    <source>
        <dbReference type="EMBL" id="GGO74880.1"/>
    </source>
</evidence>